<name>A0ABX9AMU9_9ENTR</name>
<dbReference type="RefSeq" id="WP_222158993.1">
    <property type="nucleotide sequence ID" value="NZ_CP081864.1"/>
</dbReference>
<accession>A0ABX9AMU9</accession>
<gene>
    <name evidence="1" type="ORF">K6K13_22950</name>
</gene>
<dbReference type="Proteomes" id="UP000825886">
    <property type="component" value="Chromosome"/>
</dbReference>
<sequence length="119" mass="13129">MSYGKKGALLLAAAVLAGCATEPKTIYSWDNYQPTLYQYYQQDKTSPEEQITALNLALEKAKAKNKPVPPGLHAQLGLLYANTGRGTEARQQFETEKAQFPESAPYMDFLLSKNKGVAK</sequence>
<proteinExistence type="predicted"/>
<dbReference type="EMBL" id="CP081864">
    <property type="protein sequence ID" value="QZN95924.1"/>
    <property type="molecule type" value="Genomic_DNA"/>
</dbReference>
<protein>
    <submittedName>
        <fullName evidence="1">DUF4810 domain-containing protein</fullName>
    </submittedName>
</protein>
<reference evidence="1 2" key="1">
    <citation type="submission" date="2021-08" db="EMBL/GenBank/DDBJ databases">
        <title>Culture and genomic analysis of Symbiopectobacterium purcellii sp. nov. gen. nov., isolated from the leafhopper Empoasca decipiens.</title>
        <authorList>
            <person name="Nadal-Jimenez P."/>
            <person name="Siozios S."/>
            <person name="Halliday N."/>
            <person name="Camara M."/>
            <person name="Hurst G.D.D."/>
        </authorList>
    </citation>
    <scope>NUCLEOTIDE SEQUENCE [LARGE SCALE GENOMIC DNA]</scope>
    <source>
        <strain evidence="1 2">SyEd1</strain>
    </source>
</reference>
<evidence type="ECO:0000313" key="2">
    <source>
        <dbReference type="Proteomes" id="UP000825886"/>
    </source>
</evidence>
<dbReference type="PIRSF" id="PIRSF020555">
    <property type="entry name" value="UCP020555"/>
    <property type="match status" value="1"/>
</dbReference>
<dbReference type="Pfam" id="PF16068">
    <property type="entry name" value="DUF4810"/>
    <property type="match status" value="1"/>
</dbReference>
<evidence type="ECO:0000313" key="1">
    <source>
        <dbReference type="EMBL" id="QZN95924.1"/>
    </source>
</evidence>
<keyword evidence="2" id="KW-1185">Reference proteome</keyword>
<organism evidence="1 2">
    <name type="scientific">Symbiopectobacterium purcellii</name>
    <dbReference type="NCBI Taxonomy" id="2871826"/>
    <lineage>
        <taxon>Bacteria</taxon>
        <taxon>Pseudomonadati</taxon>
        <taxon>Pseudomonadota</taxon>
        <taxon>Gammaproteobacteria</taxon>
        <taxon>Enterobacterales</taxon>
        <taxon>Enterobacteriaceae</taxon>
    </lineage>
</organism>
<dbReference type="InterPro" id="IPR014508">
    <property type="entry name" value="UCP020555_TPR-like"/>
</dbReference>
<dbReference type="PROSITE" id="PS51257">
    <property type="entry name" value="PROKAR_LIPOPROTEIN"/>
    <property type="match status" value="1"/>
</dbReference>